<reference evidence="18" key="2">
    <citation type="submission" date="2021-01" db="UniProtKB">
        <authorList>
            <consortium name="EnsemblMetazoa"/>
        </authorList>
    </citation>
    <scope>IDENTIFICATION</scope>
</reference>
<dbReference type="OrthoDB" id="5971574at2759"/>
<evidence type="ECO:0000256" key="14">
    <source>
        <dbReference type="RuleBase" id="RU364123"/>
    </source>
</evidence>
<dbReference type="InterPro" id="IPR012341">
    <property type="entry name" value="6hp_glycosidase-like_sf"/>
</dbReference>
<evidence type="ECO:0000256" key="13">
    <source>
        <dbReference type="PIRSR" id="PIRSR608734-50"/>
    </source>
</evidence>
<dbReference type="GO" id="GO:0005964">
    <property type="term" value="C:phosphorylase kinase complex"/>
    <property type="evidence" value="ECO:0000318"/>
    <property type="project" value="GO_Central"/>
</dbReference>
<dbReference type="FunCoup" id="A0A7M7NGV0">
    <property type="interactions" value="89"/>
</dbReference>
<dbReference type="InterPro" id="IPR008734">
    <property type="entry name" value="PHK_A/B_su"/>
</dbReference>
<dbReference type="Proteomes" id="UP000007110">
    <property type="component" value="Unassembled WGS sequence"/>
</dbReference>
<evidence type="ECO:0000259" key="16">
    <source>
        <dbReference type="Pfam" id="PF00723"/>
    </source>
</evidence>
<keyword evidence="5 14" id="KW-1003">Cell membrane</keyword>
<evidence type="ECO:0000256" key="7">
    <source>
        <dbReference type="ARBA" id="ARBA00022600"/>
    </source>
</evidence>
<dbReference type="PANTHER" id="PTHR10749:SF7">
    <property type="entry name" value="PHOSPHORYLASE B KINASE REGULATORY SUBUNIT ALPHA-RELATED"/>
    <property type="match status" value="1"/>
</dbReference>
<dbReference type="InterPro" id="IPR008928">
    <property type="entry name" value="6-hairpin_glycosidase_sf"/>
</dbReference>
<feature type="domain" description="Phosphorylase b kinase regulatory subunit alpha/beta C-terminal" evidence="17">
    <location>
        <begin position="1051"/>
        <end position="1255"/>
    </location>
</feature>
<dbReference type="InParanoid" id="A0A7M7NGV0"/>
<dbReference type="KEGG" id="spu:583760"/>
<dbReference type="GeneID" id="583760"/>
<dbReference type="PANTHER" id="PTHR10749">
    <property type="entry name" value="PHOSPHORYLASE B KINASE REGULATORY SUBUNIT"/>
    <property type="match status" value="1"/>
</dbReference>
<dbReference type="SUPFAM" id="SSF48208">
    <property type="entry name" value="Six-hairpin glycosidases"/>
    <property type="match status" value="1"/>
</dbReference>
<reference evidence="19" key="1">
    <citation type="submission" date="2015-02" db="EMBL/GenBank/DDBJ databases">
        <title>Genome sequencing for Strongylocentrotus purpuratus.</title>
        <authorList>
            <person name="Murali S."/>
            <person name="Liu Y."/>
            <person name="Vee V."/>
            <person name="English A."/>
            <person name="Wang M."/>
            <person name="Skinner E."/>
            <person name="Han Y."/>
            <person name="Muzny D.M."/>
            <person name="Worley K.C."/>
            <person name="Gibbs R.A."/>
        </authorList>
    </citation>
    <scope>NUCLEOTIDE SEQUENCE</scope>
</reference>
<evidence type="ECO:0000256" key="11">
    <source>
        <dbReference type="ARBA" id="ARBA00023288"/>
    </source>
</evidence>
<keyword evidence="6" id="KW-0597">Phosphoprotein</keyword>
<dbReference type="Gene3D" id="1.50.10.10">
    <property type="match status" value="1"/>
</dbReference>
<feature type="domain" description="GH15-like" evidence="16">
    <location>
        <begin position="8"/>
        <end position="1037"/>
    </location>
</feature>
<evidence type="ECO:0000256" key="9">
    <source>
        <dbReference type="ARBA" id="ARBA00023136"/>
    </source>
</evidence>
<evidence type="ECO:0000256" key="2">
    <source>
        <dbReference type="ARBA" id="ARBA00004342"/>
    </source>
</evidence>
<organism evidence="18 19">
    <name type="scientific">Strongylocentrotus purpuratus</name>
    <name type="common">Purple sea urchin</name>
    <dbReference type="NCBI Taxonomy" id="7668"/>
    <lineage>
        <taxon>Eukaryota</taxon>
        <taxon>Metazoa</taxon>
        <taxon>Echinodermata</taxon>
        <taxon>Eleutherozoa</taxon>
        <taxon>Echinozoa</taxon>
        <taxon>Echinoidea</taxon>
        <taxon>Euechinoidea</taxon>
        <taxon>Echinacea</taxon>
        <taxon>Camarodonta</taxon>
        <taxon>Echinidea</taxon>
        <taxon>Strongylocentrotidae</taxon>
        <taxon>Strongylocentrotus</taxon>
    </lineage>
</organism>
<dbReference type="InterPro" id="IPR045583">
    <property type="entry name" value="KPBA/B_C"/>
</dbReference>
<dbReference type="RefSeq" id="XP_030836257.1">
    <property type="nucleotide sequence ID" value="XM_030980397.1"/>
</dbReference>
<evidence type="ECO:0000256" key="5">
    <source>
        <dbReference type="ARBA" id="ARBA00022475"/>
    </source>
</evidence>
<comment type="function">
    <text evidence="1">Phosphorylase b kinase catalyzes the phosphorylation of serine in certain substrates, including troponin I. The alpha chain may bind calmodulin.</text>
</comment>
<keyword evidence="11 13" id="KW-0449">Lipoprotein</keyword>
<keyword evidence="8 14" id="KW-0112">Calmodulin-binding</keyword>
<comment type="PTM">
    <text evidence="13">Although the final Cys may be farnesylated, the terminal tripeptide is probably not removed, and the C-terminus is not methylated.</text>
</comment>
<evidence type="ECO:0000256" key="4">
    <source>
        <dbReference type="ARBA" id="ARBA00007128"/>
    </source>
</evidence>
<evidence type="ECO:0000256" key="3">
    <source>
        <dbReference type="ARBA" id="ARBA00005131"/>
    </source>
</evidence>
<dbReference type="GO" id="GO:0005886">
    <property type="term" value="C:plasma membrane"/>
    <property type="evidence" value="ECO:0007669"/>
    <property type="project" value="UniProtKB-SubCell"/>
</dbReference>
<name>A0A7M7NGV0_STRPU</name>
<comment type="similarity">
    <text evidence="4 14">Belongs to the phosphorylase b kinase regulatory chain family.</text>
</comment>
<feature type="region of interest" description="Disordered" evidence="15">
    <location>
        <begin position="780"/>
        <end position="805"/>
    </location>
</feature>
<dbReference type="FunFam" id="1.50.10.10:FF:000004">
    <property type="entry name" value="Phosphorylase b kinase regulatory subunit"/>
    <property type="match status" value="1"/>
</dbReference>
<evidence type="ECO:0000256" key="12">
    <source>
        <dbReference type="ARBA" id="ARBA00023289"/>
    </source>
</evidence>
<evidence type="ECO:0000256" key="1">
    <source>
        <dbReference type="ARBA" id="ARBA00002837"/>
    </source>
</evidence>
<sequence>MRSRSNSGVRLDYYYRLVSETILAYQNPISGLLQATADQKHAWVRDNVYSIISVWGLALAYRKQADLDEDRAKAYELEQRVVKLMRGLLTSMMKQVDKVESFKLTQSPGDCLHAKYDSETGDTCVSDSEWGHLQLDATSLYLLLLSQMTVSGLQIVFTLDEVAFIQNLVFYIEEAYRIADYGVWERGDKTNHGQPELNSTSIGMAKGAMEAINDLDLFGARGGRKSVIHVHSDKIAQCQAILHSMLPRESSSKEIDAGLLSVIGYPAFAVDDESIINVTRQQILDKLQGRYGCKRFLRDGHQTAKEDPNRLYYEPAELKVFENIECEWPLFWTYLVLDGIFRGSKEQVDEYSEALEELIQRNPNGTKVMPELYYVPADKVELEYKNPGSQDRLPGGKMPQLWGQSLYILGCLLREGFIAPGEIDPLNRRLSTEPKPDLVIQVALLAEDNYIQEKMKEHGIQIQTVAEVAPIKIRPAKALCNITRLMGHNDKLGLSGNVKKEVGILSTSKLYAIHEKIIAFLPQFLDHHQFYLALDNDLLASICMNDMSYLRYNWRELGRPTMCIEVRHSMMEDDDVQRAMINIFQKFQSGYVNGVQVQLRNLSDIINTSCIEKLSYLEGFSTSGSELSQALEPSSDSSVPEPCLRGAKQLDPTASHHHHHGNHHDLQHHLHILHQEQLQQSSDEDEGGIHLLTSTPIEIPRSSSIHTSDKGTGDNPRSSSRFHGIVQRTRSIYIEESSANPDTRPLMYLLNRKASIHFNMPSIRHVESPTLTHIREQFIEQQKQQEQEHHHHQHHPKLKREGSVESYTTPYTTSLLQEDDTDSHETVFENTGIEIPLSSSPGKFHLRPDADGSFGSPMKRTPSWFEYKELEEIYKGQEAAQLVQQLQESDSLHEQADIVHYLYESKGMDWDTKINGKPGVTVKALIEELYYKSAHHKTWSVVRHTAGILCKRVEHLAKSVTDLLVRQKQVSVGLPPEPREKIITAPLPPEELETLIYEACGEDRSSAVLTQELLIYLSMFICTEPNLFTEMLRLRVGLIVQVMTSELARAMECEVNEAYEQLVTLSPFEIKDLLHHILSSREFMVNTTSHRAGTMERQLSIVSSRSNKFHGMSYLKGQISTSSSDKPYSTVSGDLMEEELTERQGQWLRRRRLDGALNRAPPDFYFKVWKILEKCQGLRIVSHFLPQHLTREMTPHEFKFALRVEEVLNRIPEQEYRQLMVECLMVISLVVENEWLHNLGGVIATDRLVAEANELFLQDQVTYDGDATLCCATPDRRGPSPLPLTCGGIAGICLHFYDTAPIGRYGTMTYLARAVAKQLNLTQHFGADAKVECKVS</sequence>
<feature type="region of interest" description="Disordered" evidence="15">
    <location>
        <begin position="694"/>
        <end position="721"/>
    </location>
</feature>
<feature type="region of interest" description="Disordered" evidence="15">
    <location>
        <begin position="627"/>
        <end position="667"/>
    </location>
</feature>
<dbReference type="Pfam" id="PF19292">
    <property type="entry name" value="KPBB_C"/>
    <property type="match status" value="1"/>
</dbReference>
<accession>A0A7M7NGV0</accession>
<evidence type="ECO:0000256" key="15">
    <source>
        <dbReference type="SAM" id="MobiDB-lite"/>
    </source>
</evidence>
<feature type="compositionally biased region" description="Polar residues" evidence="15">
    <location>
        <begin position="627"/>
        <end position="638"/>
    </location>
</feature>
<dbReference type="InterPro" id="IPR011613">
    <property type="entry name" value="GH15-like"/>
</dbReference>
<dbReference type="EnsemblMetazoa" id="XM_030980397">
    <property type="protein sequence ID" value="XP_030836257"/>
    <property type="gene ID" value="LOC583760"/>
</dbReference>
<feature type="compositionally biased region" description="Polar residues" evidence="15">
    <location>
        <begin position="694"/>
        <end position="706"/>
    </location>
</feature>
<dbReference type="GO" id="GO:0005516">
    <property type="term" value="F:calmodulin binding"/>
    <property type="evidence" value="ECO:0007669"/>
    <property type="project" value="UniProtKB-KW"/>
</dbReference>
<keyword evidence="9 14" id="KW-0472">Membrane</keyword>
<protein>
    <recommendedName>
        <fullName evidence="14">Phosphorylase b kinase regulatory subunit</fullName>
    </recommendedName>
</protein>
<dbReference type="Pfam" id="PF00723">
    <property type="entry name" value="Glyco_hydro_15"/>
    <property type="match status" value="1"/>
</dbReference>
<evidence type="ECO:0000313" key="19">
    <source>
        <dbReference type="Proteomes" id="UP000007110"/>
    </source>
</evidence>
<feature type="lipid moiety-binding region" description="S-farnesyl cysteine" evidence="13">
    <location>
        <position position="1333"/>
    </location>
</feature>
<comment type="pathway">
    <text evidence="3 14">Glycan biosynthesis; glycogen metabolism.</text>
</comment>
<keyword evidence="7 14" id="KW-0321">Glycogen metabolism</keyword>
<keyword evidence="12 13" id="KW-0636">Prenylation</keyword>
<feature type="compositionally biased region" description="Basic and acidic residues" evidence="15">
    <location>
        <begin position="780"/>
        <end position="789"/>
    </location>
</feature>
<dbReference type="OMA" id="GICERFY"/>
<evidence type="ECO:0000256" key="8">
    <source>
        <dbReference type="ARBA" id="ARBA00022860"/>
    </source>
</evidence>
<keyword evidence="10 14" id="KW-0119">Carbohydrate metabolism</keyword>
<dbReference type="UniPathway" id="UPA00163"/>
<evidence type="ECO:0000259" key="17">
    <source>
        <dbReference type="Pfam" id="PF19292"/>
    </source>
</evidence>
<evidence type="ECO:0000313" key="18">
    <source>
        <dbReference type="EnsemblMetazoa" id="XP_030836257"/>
    </source>
</evidence>
<evidence type="ECO:0000256" key="6">
    <source>
        <dbReference type="ARBA" id="ARBA00022553"/>
    </source>
</evidence>
<keyword evidence="19" id="KW-1185">Reference proteome</keyword>
<comment type="subcellular location">
    <subcellularLocation>
        <location evidence="2 14">Cell membrane</location>
        <topology evidence="2 14">Lipid-anchor</topology>
        <orientation evidence="2 14">Cytoplasmic side</orientation>
    </subcellularLocation>
</comment>
<proteinExistence type="inferred from homology"/>
<evidence type="ECO:0000256" key="10">
    <source>
        <dbReference type="ARBA" id="ARBA00023277"/>
    </source>
</evidence>
<dbReference type="GO" id="GO:0005977">
    <property type="term" value="P:glycogen metabolic process"/>
    <property type="evidence" value="ECO:0007669"/>
    <property type="project" value="UniProtKB-UniPathway"/>
</dbReference>